<dbReference type="OrthoDB" id="4884282at2759"/>
<dbReference type="AlphaFoldDB" id="A0A2T4CE50"/>
<evidence type="ECO:0000313" key="3">
    <source>
        <dbReference type="Proteomes" id="UP000240760"/>
    </source>
</evidence>
<feature type="chain" id="PRO_5015598025" evidence="1">
    <location>
        <begin position="22"/>
        <end position="364"/>
    </location>
</feature>
<dbReference type="Proteomes" id="UP000240760">
    <property type="component" value="Unassembled WGS sequence"/>
</dbReference>
<gene>
    <name evidence="2" type="ORF">M440DRAFT_1437005</name>
</gene>
<organism evidence="2 3">
    <name type="scientific">Trichoderma longibrachiatum ATCC 18648</name>
    <dbReference type="NCBI Taxonomy" id="983965"/>
    <lineage>
        <taxon>Eukaryota</taxon>
        <taxon>Fungi</taxon>
        <taxon>Dikarya</taxon>
        <taxon>Ascomycota</taxon>
        <taxon>Pezizomycotina</taxon>
        <taxon>Sordariomycetes</taxon>
        <taxon>Hypocreomycetidae</taxon>
        <taxon>Hypocreales</taxon>
        <taxon>Hypocreaceae</taxon>
        <taxon>Trichoderma</taxon>
    </lineage>
</organism>
<evidence type="ECO:0000313" key="2">
    <source>
        <dbReference type="EMBL" id="PTB79808.1"/>
    </source>
</evidence>
<dbReference type="EMBL" id="KZ679128">
    <property type="protein sequence ID" value="PTB79808.1"/>
    <property type="molecule type" value="Genomic_DNA"/>
</dbReference>
<keyword evidence="1" id="KW-0732">Signal</keyword>
<keyword evidence="3" id="KW-1185">Reference proteome</keyword>
<name>A0A2T4CE50_TRILO</name>
<evidence type="ECO:0000256" key="1">
    <source>
        <dbReference type="SAM" id="SignalP"/>
    </source>
</evidence>
<accession>A0A2T4CE50</accession>
<protein>
    <submittedName>
        <fullName evidence="2">Uncharacterized protein</fullName>
    </submittedName>
</protein>
<proteinExistence type="predicted"/>
<feature type="signal peptide" evidence="1">
    <location>
        <begin position="1"/>
        <end position="21"/>
    </location>
</feature>
<reference evidence="2 3" key="1">
    <citation type="submission" date="2016-07" db="EMBL/GenBank/DDBJ databases">
        <title>Multiple horizontal gene transfer events from other fungi enriched the ability of initially mycotrophic Trichoderma (Ascomycota) to feed on dead plant biomass.</title>
        <authorList>
            <consortium name="DOE Joint Genome Institute"/>
            <person name="Aerts A."/>
            <person name="Atanasova L."/>
            <person name="Chenthamara K."/>
            <person name="Zhang J."/>
            <person name="Grujic M."/>
            <person name="Henrissat B."/>
            <person name="Kuo A."/>
            <person name="Salamov A."/>
            <person name="Lipzen A."/>
            <person name="Labutti K."/>
            <person name="Barry K."/>
            <person name="Miao Y."/>
            <person name="Rahimi M.J."/>
            <person name="Shen Q."/>
            <person name="Grigoriev I.V."/>
            <person name="Kubicek C.P."/>
            <person name="Druzhinina I.S."/>
        </authorList>
    </citation>
    <scope>NUCLEOTIDE SEQUENCE [LARGE SCALE GENOMIC DNA]</scope>
    <source>
        <strain evidence="2 3">ATCC 18648</strain>
    </source>
</reference>
<sequence>MVKTPTIALLAALGGLQGAVAQRIGSSAVWVDAATCDPFAKSHGFPAAAGPGGLFTTALGILDSTAISTLYRLYHPKTQSQKTLPANVLAWERYRLNSTYDALFGNNTATKSGEAGVYDVVDAVWSVHFQWGEPTNIDPYIFLVCDDAPYLRKNSNGTLTYTDPYQHASMELSSDTFQIEKYNGPCATNGQSSYDTQNTDNWSQNVVLCTKNMNLPLGLTSKGQTTFASGTTIDVAGKSWLGALYSQALWSGGVVLNPTTHGFAASHALRNTKSSLFNADSNKFFAFSFMLDGLFWGSGVGRTSQQEYAYLQKTAAGKAIIAAFGLTNIAVPARGINWVSGWEPPSMWSNPSQVPDYMEAIPTS</sequence>